<evidence type="ECO:0000313" key="3">
    <source>
        <dbReference type="EMBL" id="PUB10058.1"/>
    </source>
</evidence>
<accession>A0A2T6K5Z3</accession>
<sequence length="1065" mass="116711">MVDVRDTLIERMKVDLIGPEAPNELISDRPTDRYLTGILFPPRTSISAEDDDEASDADDADGTGTALDGVKAASTFRPSSAGLSFAVGSIGTAPKLRVKVEGARYRPEGAEVIKDKALSVIDGGDEGASRTGRATHWRREPKMAVIDDLDLETMRAQAAPAVSLSGSGLPGVTLHCRVAPWGDILLVTLAITNDMKPAAKKSRAANEEATLFQVSLSVECIDDCQFVPKPDQAVATTMDDDGRSSSLLYRNVQQWAVGHTCSAMWDEPEDGTVRSVITSWFPEAMVHVISAAGDSEFQDEHVKAQMDAAFLASQEKVRLCSGLTAFVDAYGSWISRMEEQVLFLPEQFSDQGNLHMKRCRAAETRMRAGIALLESSPEVLAAFRLANTALALQYSWRIDPDPPELVWRPFQLGFALLSLESIANPESSDRETMDLLWFPTGGGKTEAYLLLTAFTIFLRRLRANGEPLGAGVTTFMRYTLRLLTIQQFERAAALICACEMVRLSKVENGAVQLPDHFLTDAPISLGLWVGEGATPNSLADAEKALDTEGESSPAQLRNCPCCHGVLDWTIAVDKTRVELRCRSGTCAVGSALGQLPIWTVDEDVYREQPTLVIGTVDKYAQITRNQTSGRLFGLGTPAAPPDLIIQDELHLISGPLGSLAGLYETAVDEMCRARSGHRAKVIGSTATIRRAESQISALFDRGSFQFPPPGLDHANSGFAIENRKVSGRRYVGVTTVGRSAKFTQQAVAASLLQAATDPVLGKDERDGYWTLVNYFNSLRELGGALVLMRDDVARSVKDYASRRGNETAREAATQIELTSRVRSSDIPRFLKDLERHWSDPDHIDIVLASNMISVGMDVSRLGLMVVNGQPKTIAEYIQATSRVGRSQKAPGLIITLFNAAKSRDRSRYETFCSWHRSLYRDVEATSVTPFAPRARDRALHAPFVAMIRHLVDGMADPGAIEQHQREAEALLDKVVERVERIDPTEAVDARKQLNKFLDDWFDHHGLKDYWNDFGDALLTSAEAAAVRGNKARFEKQTPTPNSLRSVEASTSYVLLEGGQERGPRQ</sequence>
<dbReference type="Gene3D" id="3.40.50.300">
    <property type="entry name" value="P-loop containing nucleotide triphosphate hydrolases"/>
    <property type="match status" value="2"/>
</dbReference>
<organism evidence="3 4">
    <name type="scientific">Yoonia sediminilitoris</name>
    <dbReference type="NCBI Taxonomy" id="1286148"/>
    <lineage>
        <taxon>Bacteria</taxon>
        <taxon>Pseudomonadati</taxon>
        <taxon>Pseudomonadota</taxon>
        <taxon>Alphaproteobacteria</taxon>
        <taxon>Rhodobacterales</taxon>
        <taxon>Paracoccaceae</taxon>
        <taxon>Yoonia</taxon>
    </lineage>
</organism>
<dbReference type="CDD" id="cd18785">
    <property type="entry name" value="SF2_C"/>
    <property type="match status" value="1"/>
</dbReference>
<dbReference type="GO" id="GO:0004386">
    <property type="term" value="F:helicase activity"/>
    <property type="evidence" value="ECO:0007669"/>
    <property type="project" value="UniProtKB-KW"/>
</dbReference>
<keyword evidence="3" id="KW-0067">ATP-binding</keyword>
<feature type="domain" description="Helicase C-terminal" evidence="2">
    <location>
        <begin position="770"/>
        <end position="938"/>
    </location>
</feature>
<feature type="region of interest" description="Disordered" evidence="1">
    <location>
        <begin position="44"/>
        <end position="66"/>
    </location>
</feature>
<evidence type="ECO:0000313" key="4">
    <source>
        <dbReference type="Proteomes" id="UP000244523"/>
    </source>
</evidence>
<evidence type="ECO:0000256" key="1">
    <source>
        <dbReference type="SAM" id="MobiDB-lite"/>
    </source>
</evidence>
<reference evidence="3 4" key="1">
    <citation type="submission" date="2018-04" db="EMBL/GenBank/DDBJ databases">
        <title>Genomic Encyclopedia of Archaeal and Bacterial Type Strains, Phase II (KMG-II): from individual species to whole genera.</title>
        <authorList>
            <person name="Goeker M."/>
        </authorList>
    </citation>
    <scope>NUCLEOTIDE SEQUENCE [LARGE SCALE GENOMIC DNA]</scope>
    <source>
        <strain evidence="3 4">DSM 29955</strain>
    </source>
</reference>
<dbReference type="PROSITE" id="PS51194">
    <property type="entry name" value="HELICASE_CTER"/>
    <property type="match status" value="1"/>
</dbReference>
<dbReference type="OrthoDB" id="713315at2"/>
<dbReference type="Proteomes" id="UP000244523">
    <property type="component" value="Unassembled WGS sequence"/>
</dbReference>
<keyword evidence="3" id="KW-0347">Helicase</keyword>
<dbReference type="InterPro" id="IPR001650">
    <property type="entry name" value="Helicase_C-like"/>
</dbReference>
<name>A0A2T6K5Z3_9RHOB</name>
<dbReference type="SUPFAM" id="SSF52540">
    <property type="entry name" value="P-loop containing nucleoside triphosphate hydrolases"/>
    <property type="match status" value="1"/>
</dbReference>
<keyword evidence="3" id="KW-0547">Nucleotide-binding</keyword>
<dbReference type="InterPro" id="IPR027417">
    <property type="entry name" value="P-loop_NTPase"/>
</dbReference>
<proteinExistence type="predicted"/>
<dbReference type="EMBL" id="QBUD01000022">
    <property type="protein sequence ID" value="PUB10058.1"/>
    <property type="molecule type" value="Genomic_DNA"/>
</dbReference>
<evidence type="ECO:0000259" key="2">
    <source>
        <dbReference type="PROSITE" id="PS51194"/>
    </source>
</evidence>
<dbReference type="AlphaFoldDB" id="A0A2T6K5Z3"/>
<dbReference type="Pfam" id="PF00271">
    <property type="entry name" value="Helicase_C"/>
    <property type="match status" value="1"/>
</dbReference>
<gene>
    <name evidence="3" type="ORF">C8N45_12210</name>
</gene>
<keyword evidence="4" id="KW-1185">Reference proteome</keyword>
<keyword evidence="3" id="KW-0378">Hydrolase</keyword>
<protein>
    <submittedName>
        <fullName evidence="3">Helicase-like protein</fullName>
    </submittedName>
</protein>
<comment type="caution">
    <text evidence="3">The sequence shown here is derived from an EMBL/GenBank/DDBJ whole genome shotgun (WGS) entry which is preliminary data.</text>
</comment>
<dbReference type="RefSeq" id="WP_108388939.1">
    <property type="nucleotide sequence ID" value="NZ_QBUD01000022.1"/>
</dbReference>
<feature type="compositionally biased region" description="Acidic residues" evidence="1">
    <location>
        <begin position="48"/>
        <end position="61"/>
    </location>
</feature>